<feature type="signal peptide" evidence="6">
    <location>
        <begin position="1"/>
        <end position="25"/>
    </location>
</feature>
<protein>
    <submittedName>
        <fullName evidence="7">MipA/OmpV family protein</fullName>
    </submittedName>
</protein>
<evidence type="ECO:0000256" key="1">
    <source>
        <dbReference type="ARBA" id="ARBA00004442"/>
    </source>
</evidence>
<evidence type="ECO:0000256" key="6">
    <source>
        <dbReference type="SAM" id="SignalP"/>
    </source>
</evidence>
<dbReference type="PANTHER" id="PTHR38776:SF1">
    <property type="entry name" value="MLTA-INTERACTING PROTEIN-RELATED"/>
    <property type="match status" value="1"/>
</dbReference>
<keyword evidence="8" id="KW-1185">Reference proteome</keyword>
<evidence type="ECO:0000256" key="2">
    <source>
        <dbReference type="ARBA" id="ARBA00005722"/>
    </source>
</evidence>
<reference evidence="8" key="1">
    <citation type="journal article" date="2019" name="Int. J. Syst. Evol. Microbiol.">
        <title>The Global Catalogue of Microorganisms (GCM) 10K type strain sequencing project: providing services to taxonomists for standard genome sequencing and annotation.</title>
        <authorList>
            <consortium name="The Broad Institute Genomics Platform"/>
            <consortium name="The Broad Institute Genome Sequencing Center for Infectious Disease"/>
            <person name="Wu L."/>
            <person name="Ma J."/>
        </authorList>
    </citation>
    <scope>NUCLEOTIDE SEQUENCE [LARGE SCALE GENOMIC DNA]</scope>
    <source>
        <strain evidence="8">CCUG 62982</strain>
    </source>
</reference>
<keyword evidence="3 6" id="KW-0732">Signal</keyword>
<evidence type="ECO:0000256" key="5">
    <source>
        <dbReference type="ARBA" id="ARBA00023237"/>
    </source>
</evidence>
<dbReference type="PANTHER" id="PTHR38776">
    <property type="entry name" value="MLTA-INTERACTING PROTEIN-RELATED"/>
    <property type="match status" value="1"/>
</dbReference>
<gene>
    <name evidence="7" type="ORF">ACFQ1E_03850</name>
</gene>
<keyword evidence="5" id="KW-0998">Cell outer membrane</keyword>
<comment type="caution">
    <text evidence="7">The sequence shown here is derived from an EMBL/GenBank/DDBJ whole genome shotgun (WGS) entry which is preliminary data.</text>
</comment>
<organism evidence="7 8">
    <name type="scientific">Sphingomonas canadensis</name>
    <dbReference type="NCBI Taxonomy" id="1219257"/>
    <lineage>
        <taxon>Bacteria</taxon>
        <taxon>Pseudomonadati</taxon>
        <taxon>Pseudomonadota</taxon>
        <taxon>Alphaproteobacteria</taxon>
        <taxon>Sphingomonadales</taxon>
        <taxon>Sphingomonadaceae</taxon>
        <taxon>Sphingomonas</taxon>
    </lineage>
</organism>
<dbReference type="Proteomes" id="UP001596977">
    <property type="component" value="Unassembled WGS sequence"/>
</dbReference>
<proteinExistence type="inferred from homology"/>
<evidence type="ECO:0000313" key="8">
    <source>
        <dbReference type="Proteomes" id="UP001596977"/>
    </source>
</evidence>
<name>A0ABW3H3L3_9SPHN</name>
<evidence type="ECO:0000313" key="7">
    <source>
        <dbReference type="EMBL" id="MFD0945467.1"/>
    </source>
</evidence>
<dbReference type="EMBL" id="JBHTJG010000001">
    <property type="protein sequence ID" value="MFD0945467.1"/>
    <property type="molecule type" value="Genomic_DNA"/>
</dbReference>
<keyword evidence="4" id="KW-0472">Membrane</keyword>
<comment type="subcellular location">
    <subcellularLocation>
        <location evidence="1">Cell outer membrane</location>
    </subcellularLocation>
</comment>
<dbReference type="InterPro" id="IPR010583">
    <property type="entry name" value="MipA"/>
</dbReference>
<evidence type="ECO:0000256" key="3">
    <source>
        <dbReference type="ARBA" id="ARBA00022729"/>
    </source>
</evidence>
<sequence>MKVPACAAAPFAAIAALLAAAPAQAQAQAQEGDAPPPVDTAALEGDGLTIGLAAGVVPSYEGSDDTAFSIIPGLRGRVSGINFMLRGNRFWADLVPTSSGPGWDIQLGPVIQANFNRHSSIVDAQVKKLPKRDIALETGAFAGIARQGVVTSDYDKLGVSLAYVHDVLGAHGSYVITPAIDYSTPLSTTAYIGINLSADYVGRGYADYYFSVDAPGSAASGLPVFSAGKGWKDWTIASYAAVSLTGDLTRGLALVGAGSYRRMLDDSAASPVTSVAGSPNQWTGMLGLAYTF</sequence>
<feature type="chain" id="PRO_5046125678" evidence="6">
    <location>
        <begin position="26"/>
        <end position="292"/>
    </location>
</feature>
<accession>A0ABW3H3L3</accession>
<evidence type="ECO:0000256" key="4">
    <source>
        <dbReference type="ARBA" id="ARBA00023136"/>
    </source>
</evidence>
<dbReference type="RefSeq" id="WP_264942292.1">
    <property type="nucleotide sequence ID" value="NZ_JAPDRA010000001.1"/>
</dbReference>
<dbReference type="Pfam" id="PF06629">
    <property type="entry name" value="MipA"/>
    <property type="match status" value="1"/>
</dbReference>
<comment type="similarity">
    <text evidence="2">Belongs to the MipA/OmpV family.</text>
</comment>